<protein>
    <submittedName>
        <fullName evidence="2">Uncharacterized protein</fullName>
    </submittedName>
</protein>
<feature type="compositionally biased region" description="Polar residues" evidence="1">
    <location>
        <begin position="106"/>
        <end position="120"/>
    </location>
</feature>
<evidence type="ECO:0000256" key="1">
    <source>
        <dbReference type="SAM" id="MobiDB-lite"/>
    </source>
</evidence>
<feature type="region of interest" description="Disordered" evidence="1">
    <location>
        <begin position="104"/>
        <end position="162"/>
    </location>
</feature>
<evidence type="ECO:0000313" key="2">
    <source>
        <dbReference type="EMBL" id="KAG2173737.1"/>
    </source>
</evidence>
<keyword evidence="3" id="KW-1185">Reference proteome</keyword>
<name>A0A8H7U9V1_MORIS</name>
<dbReference type="EMBL" id="JAEPQZ010000014">
    <property type="protein sequence ID" value="KAG2173737.1"/>
    <property type="molecule type" value="Genomic_DNA"/>
</dbReference>
<dbReference type="Proteomes" id="UP000654370">
    <property type="component" value="Unassembled WGS sequence"/>
</dbReference>
<feature type="compositionally biased region" description="Polar residues" evidence="1">
    <location>
        <begin position="196"/>
        <end position="211"/>
    </location>
</feature>
<reference evidence="2" key="1">
    <citation type="submission" date="2020-12" db="EMBL/GenBank/DDBJ databases">
        <title>Metabolic potential, ecology and presence of endohyphal bacteria is reflected in genomic diversity of Mucoromycotina.</title>
        <authorList>
            <person name="Muszewska A."/>
            <person name="Okrasinska A."/>
            <person name="Steczkiewicz K."/>
            <person name="Drgas O."/>
            <person name="Orlowska M."/>
            <person name="Perlinska-Lenart U."/>
            <person name="Aleksandrzak-Piekarczyk T."/>
            <person name="Szatraj K."/>
            <person name="Zielenkiewicz U."/>
            <person name="Pilsyk S."/>
            <person name="Malc E."/>
            <person name="Mieczkowski P."/>
            <person name="Kruszewska J.S."/>
            <person name="Biernat P."/>
            <person name="Pawlowska J."/>
        </authorList>
    </citation>
    <scope>NUCLEOTIDE SEQUENCE</scope>
    <source>
        <strain evidence="2">WA0000067209</strain>
    </source>
</reference>
<feature type="compositionally biased region" description="Basic and acidic residues" evidence="1">
    <location>
        <begin position="135"/>
        <end position="150"/>
    </location>
</feature>
<evidence type="ECO:0000313" key="3">
    <source>
        <dbReference type="Proteomes" id="UP000654370"/>
    </source>
</evidence>
<dbReference type="OrthoDB" id="10405190at2759"/>
<gene>
    <name evidence="2" type="ORF">INT43_005157</name>
</gene>
<sequence length="269" mass="30460">MLDRFAVWDSAYQSWHFEESRAILLDVNGTALGVTDLETMRQLMTHTLSMEGDLCKMEKFQLLFQSSAACLEVFDVVKSLAPCQIFPEVPSKAGICKTKAADKRSTSSIVQPSSEQQQMQPALATNAHASQMQQPKREYEQQKHEPEQRQPSHPLSSGGMLPLYTQGQIQHHQQLHQALANNENGAFPSMHPLMSTEPSVSTQPLTTARSHQQQEKQVPLSENEMLSRELPVQLPVIDRTRIHRILHDPLFPAIVRISFDFCKLPIFYC</sequence>
<feature type="region of interest" description="Disordered" evidence="1">
    <location>
        <begin position="183"/>
        <end position="223"/>
    </location>
</feature>
<comment type="caution">
    <text evidence="2">The sequence shown here is derived from an EMBL/GenBank/DDBJ whole genome shotgun (WGS) entry which is preliminary data.</text>
</comment>
<dbReference type="AlphaFoldDB" id="A0A8H7U9V1"/>
<proteinExistence type="predicted"/>
<organism evidence="2 3">
    <name type="scientific">Mortierella isabellina</name>
    <name type="common">Filamentous fungus</name>
    <name type="synonym">Umbelopsis isabellina</name>
    <dbReference type="NCBI Taxonomy" id="91625"/>
    <lineage>
        <taxon>Eukaryota</taxon>
        <taxon>Fungi</taxon>
        <taxon>Fungi incertae sedis</taxon>
        <taxon>Mucoromycota</taxon>
        <taxon>Mucoromycotina</taxon>
        <taxon>Umbelopsidomycetes</taxon>
        <taxon>Umbelopsidales</taxon>
        <taxon>Umbelopsidaceae</taxon>
        <taxon>Umbelopsis</taxon>
    </lineage>
</organism>
<accession>A0A8H7U9V1</accession>